<dbReference type="EMBL" id="KV005670">
    <property type="protein sequence ID" value="KZV33815.1"/>
    <property type="molecule type" value="Genomic_DNA"/>
</dbReference>
<proteinExistence type="predicted"/>
<gene>
    <name evidence="2" type="ORF">F511_30314</name>
</gene>
<name>A0A2Z7BI89_9LAMI</name>
<evidence type="ECO:0000313" key="3">
    <source>
        <dbReference type="Proteomes" id="UP000250235"/>
    </source>
</evidence>
<dbReference type="AlphaFoldDB" id="A0A2Z7BI89"/>
<feature type="compositionally biased region" description="Polar residues" evidence="1">
    <location>
        <begin position="37"/>
        <end position="46"/>
    </location>
</feature>
<keyword evidence="3" id="KW-1185">Reference proteome</keyword>
<evidence type="ECO:0000256" key="1">
    <source>
        <dbReference type="SAM" id="MobiDB-lite"/>
    </source>
</evidence>
<accession>A0A2Z7BI89</accession>
<evidence type="ECO:0000313" key="2">
    <source>
        <dbReference type="EMBL" id="KZV33815.1"/>
    </source>
</evidence>
<dbReference type="Proteomes" id="UP000250235">
    <property type="component" value="Unassembled WGS sequence"/>
</dbReference>
<feature type="region of interest" description="Disordered" evidence="1">
    <location>
        <begin position="37"/>
        <end position="67"/>
    </location>
</feature>
<reference evidence="2 3" key="1">
    <citation type="journal article" date="2015" name="Proc. Natl. Acad. Sci. U.S.A.">
        <title>The resurrection genome of Boea hygrometrica: A blueprint for survival of dehydration.</title>
        <authorList>
            <person name="Xiao L."/>
            <person name="Yang G."/>
            <person name="Zhang L."/>
            <person name="Yang X."/>
            <person name="Zhao S."/>
            <person name="Ji Z."/>
            <person name="Zhou Q."/>
            <person name="Hu M."/>
            <person name="Wang Y."/>
            <person name="Chen M."/>
            <person name="Xu Y."/>
            <person name="Jin H."/>
            <person name="Xiao X."/>
            <person name="Hu G."/>
            <person name="Bao F."/>
            <person name="Hu Y."/>
            <person name="Wan P."/>
            <person name="Li L."/>
            <person name="Deng X."/>
            <person name="Kuang T."/>
            <person name="Xiang C."/>
            <person name="Zhu J.K."/>
            <person name="Oliver M.J."/>
            <person name="He Y."/>
        </authorList>
    </citation>
    <scope>NUCLEOTIDE SEQUENCE [LARGE SCALE GENOMIC DNA]</scope>
    <source>
        <strain evidence="3">cv. XS01</strain>
    </source>
</reference>
<protein>
    <submittedName>
        <fullName evidence="2">Uncharacterized protein</fullName>
    </submittedName>
</protein>
<feature type="compositionally biased region" description="Basic residues" evidence="1">
    <location>
        <begin position="49"/>
        <end position="62"/>
    </location>
</feature>
<sequence>MKFRAHKSATCSTVTYKTSGTEAQKATAGSYELNQRYTTPSNLAESSKQRKTASRKRPKASSKRSVSAIGVQRYHSYFNRSCLLSAIEEDKRTRPSSLINLIADRNWIQIHRQLKLSQLIFPLTKRSCNRSHSTPKQRSLKSNDVAESYCRKWICHPLLTAEQRTNICSQHNNRSLTQLKLTQLTVESSSLIQNAVVPTNPNDDVLAPATESTLSHHGTLATTDLATTAEFNHSASTADVTTAERLHSAMTHANY</sequence>
<organism evidence="2 3">
    <name type="scientific">Dorcoceras hygrometricum</name>
    <dbReference type="NCBI Taxonomy" id="472368"/>
    <lineage>
        <taxon>Eukaryota</taxon>
        <taxon>Viridiplantae</taxon>
        <taxon>Streptophyta</taxon>
        <taxon>Embryophyta</taxon>
        <taxon>Tracheophyta</taxon>
        <taxon>Spermatophyta</taxon>
        <taxon>Magnoliopsida</taxon>
        <taxon>eudicotyledons</taxon>
        <taxon>Gunneridae</taxon>
        <taxon>Pentapetalae</taxon>
        <taxon>asterids</taxon>
        <taxon>lamiids</taxon>
        <taxon>Lamiales</taxon>
        <taxon>Gesneriaceae</taxon>
        <taxon>Didymocarpoideae</taxon>
        <taxon>Trichosporeae</taxon>
        <taxon>Loxocarpinae</taxon>
        <taxon>Dorcoceras</taxon>
    </lineage>
</organism>